<comment type="caution">
    <text evidence="2">The sequence shown here is derived from an EMBL/GenBank/DDBJ whole genome shotgun (WGS) entry which is preliminary data.</text>
</comment>
<reference evidence="2 3" key="1">
    <citation type="journal article" date="2024" name="Nat. Commun.">
        <title>Phylogenomics reveals the evolutionary origins of lichenization in chlorophyte algae.</title>
        <authorList>
            <person name="Puginier C."/>
            <person name="Libourel C."/>
            <person name="Otte J."/>
            <person name="Skaloud P."/>
            <person name="Haon M."/>
            <person name="Grisel S."/>
            <person name="Petersen M."/>
            <person name="Berrin J.G."/>
            <person name="Delaux P.M."/>
            <person name="Dal Grande F."/>
            <person name="Keller J."/>
        </authorList>
    </citation>
    <scope>NUCLEOTIDE SEQUENCE [LARGE SCALE GENOMIC DNA]</scope>
    <source>
        <strain evidence="2 3">SAG 2145</strain>
    </source>
</reference>
<sequence length="242" mass="26349">MSQRTLHWSFTGWIARFFAPADLRTLRALRKPSEKMPKGTWLKSQSLSTLTLEGGAATRPQLHITLAGRSFLHCALGSGCFTYALVPASTSGLIFLGCFLHQYKPCKFCFKFETSKSASQCKVALQEIQSHLPQTAIQIDDTDKLSAQGTTNIQVQEELTNPMVHGLGPSHPRLCQTHDCAHQAPTEHLHDSRADPSASLVSPVVGGGTASPPSEQQGLAVPANIEKMTSLLMELQWSLQSV</sequence>
<evidence type="ECO:0000313" key="3">
    <source>
        <dbReference type="Proteomes" id="UP001438707"/>
    </source>
</evidence>
<evidence type="ECO:0000313" key="2">
    <source>
        <dbReference type="EMBL" id="KAK9816405.1"/>
    </source>
</evidence>
<name>A0AAW1Q2K0_9CHLO</name>
<dbReference type="Proteomes" id="UP001438707">
    <property type="component" value="Unassembled WGS sequence"/>
</dbReference>
<feature type="region of interest" description="Disordered" evidence="1">
    <location>
        <begin position="185"/>
        <end position="217"/>
    </location>
</feature>
<dbReference type="AlphaFoldDB" id="A0AAW1Q2K0"/>
<organism evidence="2 3">
    <name type="scientific">Apatococcus lobatus</name>
    <dbReference type="NCBI Taxonomy" id="904363"/>
    <lineage>
        <taxon>Eukaryota</taxon>
        <taxon>Viridiplantae</taxon>
        <taxon>Chlorophyta</taxon>
        <taxon>core chlorophytes</taxon>
        <taxon>Trebouxiophyceae</taxon>
        <taxon>Chlorellales</taxon>
        <taxon>Chlorellaceae</taxon>
        <taxon>Apatococcus</taxon>
    </lineage>
</organism>
<feature type="compositionally biased region" description="Basic and acidic residues" evidence="1">
    <location>
        <begin position="185"/>
        <end position="194"/>
    </location>
</feature>
<gene>
    <name evidence="2" type="ORF">WJX74_009838</name>
</gene>
<protein>
    <submittedName>
        <fullName evidence="2">Uncharacterized protein</fullName>
    </submittedName>
</protein>
<proteinExistence type="predicted"/>
<accession>A0AAW1Q2K0</accession>
<keyword evidence="3" id="KW-1185">Reference proteome</keyword>
<evidence type="ECO:0000256" key="1">
    <source>
        <dbReference type="SAM" id="MobiDB-lite"/>
    </source>
</evidence>
<dbReference type="EMBL" id="JALJOS010000076">
    <property type="protein sequence ID" value="KAK9816405.1"/>
    <property type="molecule type" value="Genomic_DNA"/>
</dbReference>